<dbReference type="GO" id="GO:0008652">
    <property type="term" value="P:amino acid biosynthetic process"/>
    <property type="evidence" value="ECO:0007669"/>
    <property type="project" value="UniProtKB-ARBA"/>
</dbReference>
<dbReference type="AlphaFoldDB" id="A0A1M7AGS8"/>
<dbReference type="PANTHER" id="PTHR42743:SF10">
    <property type="entry name" value="D-ALANINE AMINOTRANSFERASE"/>
    <property type="match status" value="1"/>
</dbReference>
<dbReference type="InterPro" id="IPR050571">
    <property type="entry name" value="Class-IV_PLP-Dep_Aminotrnsfr"/>
</dbReference>
<comment type="function">
    <text evidence="12">Acts on the D-isomers of alanine, leucine, aspartate, glutamate, aminobutyrate, norvaline and asparagine. The enzyme transfers an amino group from a substrate D-amino acid to the pyridoxal phosphate cofactor to form pyridoxamine and an alpha-keto acid in the first half-reaction.</text>
</comment>
<dbReference type="InterPro" id="IPR043132">
    <property type="entry name" value="BCAT-like_C"/>
</dbReference>
<dbReference type="PROSITE" id="PS00770">
    <property type="entry name" value="AA_TRANSFER_CLASS_4"/>
    <property type="match status" value="1"/>
</dbReference>
<dbReference type="SUPFAM" id="SSF56752">
    <property type="entry name" value="D-aminoacid aminotransferase-like PLP-dependent enzymes"/>
    <property type="match status" value="1"/>
</dbReference>
<dbReference type="OrthoDB" id="9805628at2"/>
<gene>
    <name evidence="13" type="ORF">SAMN02745189_00147</name>
</gene>
<name>A0A1M7AGS8_9BACL</name>
<dbReference type="InterPro" id="IPR005784">
    <property type="entry name" value="D_amino_transT"/>
</dbReference>
<evidence type="ECO:0000256" key="9">
    <source>
        <dbReference type="ARBA" id="ARBA00047911"/>
    </source>
</evidence>
<comment type="cofactor">
    <cofactor evidence="1 11">
        <name>pyridoxal 5'-phosphate</name>
        <dbReference type="ChEBI" id="CHEBI:597326"/>
    </cofactor>
</comment>
<dbReference type="FunFam" id="3.20.10.10:FF:000002">
    <property type="entry name" value="D-alanine aminotransferase"/>
    <property type="match status" value="1"/>
</dbReference>
<reference evidence="13 14" key="1">
    <citation type="submission" date="2016-11" db="EMBL/GenBank/DDBJ databases">
        <authorList>
            <person name="Jaros S."/>
            <person name="Januszkiewicz K."/>
            <person name="Wedrychowicz H."/>
        </authorList>
    </citation>
    <scope>NUCLEOTIDE SEQUENCE [LARGE SCALE GENOMIC DNA]</scope>
    <source>
        <strain evidence="13 14">DSM 16010</strain>
    </source>
</reference>
<evidence type="ECO:0000256" key="10">
    <source>
        <dbReference type="RuleBase" id="RU004106"/>
    </source>
</evidence>
<dbReference type="InterPro" id="IPR018300">
    <property type="entry name" value="Aminotrans_IV_CS"/>
</dbReference>
<dbReference type="CDD" id="cd01558">
    <property type="entry name" value="D-AAT_like"/>
    <property type="match status" value="1"/>
</dbReference>
<dbReference type="Gene3D" id="3.30.470.10">
    <property type="match status" value="1"/>
</dbReference>
<evidence type="ECO:0000256" key="6">
    <source>
        <dbReference type="ARBA" id="ARBA00022576"/>
    </source>
</evidence>
<evidence type="ECO:0000313" key="14">
    <source>
        <dbReference type="Proteomes" id="UP000184206"/>
    </source>
</evidence>
<protein>
    <recommendedName>
        <fullName evidence="5 12">D-alanine aminotransferase</fullName>
        <ecNumber evidence="4 12">2.6.1.21</ecNumber>
    </recommendedName>
</protein>
<dbReference type="InterPro" id="IPR036038">
    <property type="entry name" value="Aminotransferase-like"/>
</dbReference>
<dbReference type="NCBIfam" id="TIGR01121">
    <property type="entry name" value="D_amino_aminoT"/>
    <property type="match status" value="1"/>
</dbReference>
<comment type="catalytic activity">
    <reaction evidence="9 12">
        <text>D-alanine + 2-oxoglutarate = D-glutamate + pyruvate</text>
        <dbReference type="Rhea" id="RHEA:15869"/>
        <dbReference type="ChEBI" id="CHEBI:15361"/>
        <dbReference type="ChEBI" id="CHEBI:16810"/>
        <dbReference type="ChEBI" id="CHEBI:29986"/>
        <dbReference type="ChEBI" id="CHEBI:57416"/>
        <dbReference type="EC" id="2.6.1.21"/>
    </reaction>
</comment>
<evidence type="ECO:0000256" key="11">
    <source>
        <dbReference type="RuleBase" id="RU004516"/>
    </source>
</evidence>
<evidence type="ECO:0000256" key="5">
    <source>
        <dbReference type="ARBA" id="ARBA00021779"/>
    </source>
</evidence>
<evidence type="ECO:0000256" key="7">
    <source>
        <dbReference type="ARBA" id="ARBA00022679"/>
    </source>
</evidence>
<dbReference type="PANTHER" id="PTHR42743">
    <property type="entry name" value="AMINO-ACID AMINOTRANSFERASE"/>
    <property type="match status" value="1"/>
</dbReference>
<dbReference type="GO" id="GO:0030170">
    <property type="term" value="F:pyridoxal phosphate binding"/>
    <property type="evidence" value="ECO:0007669"/>
    <property type="project" value="InterPro"/>
</dbReference>
<comment type="subunit">
    <text evidence="3">Homodimer.</text>
</comment>
<dbReference type="Pfam" id="PF01063">
    <property type="entry name" value="Aminotran_4"/>
    <property type="match status" value="1"/>
</dbReference>
<evidence type="ECO:0000256" key="12">
    <source>
        <dbReference type="RuleBase" id="RU004520"/>
    </source>
</evidence>
<keyword evidence="6" id="KW-0032">Aminotransferase</keyword>
<evidence type="ECO:0000256" key="1">
    <source>
        <dbReference type="ARBA" id="ARBA00001933"/>
    </source>
</evidence>
<sequence length="284" mass="32191">MRISYYNGEYVNHDEMKVKSGDRAFYFGDGVYEVVRIYDGRFFTLDEHADRLMRSAEEVMIKGLEREEIIEILHEIKERNGITDGALYIQVSRGIAPRDHGFPDGSKPVIYASIRSSKRPEQQMESGVRAVTTEDYRWLKCHVKSLNLLANVMEKQHAVENGAKETIMHRDGVVTEGSSTNVFMVKNGILFTHPADNLILNGITRLEVLKLAEENDIPFREEGFTVSDMSEADEVFYTSTTQEITPVINIDGRKVGDGSVGGTTRRLQSFFNKKITELISVKQS</sequence>
<dbReference type="EC" id="2.6.1.21" evidence="4 12"/>
<dbReference type="GO" id="GO:0046394">
    <property type="term" value="P:carboxylic acid biosynthetic process"/>
    <property type="evidence" value="ECO:0007669"/>
    <property type="project" value="UniProtKB-ARBA"/>
</dbReference>
<dbReference type="EMBL" id="FRCF01000002">
    <property type="protein sequence ID" value="SHL41827.1"/>
    <property type="molecule type" value="Genomic_DNA"/>
</dbReference>
<dbReference type="STRING" id="1123231.SAMN02745189_00147"/>
<dbReference type="Gene3D" id="3.20.10.10">
    <property type="entry name" value="D-amino Acid Aminotransferase, subunit A, domain 2"/>
    <property type="match status" value="1"/>
</dbReference>
<evidence type="ECO:0000313" key="13">
    <source>
        <dbReference type="EMBL" id="SHL41827.1"/>
    </source>
</evidence>
<keyword evidence="14" id="KW-1185">Reference proteome</keyword>
<proteinExistence type="inferred from homology"/>
<dbReference type="GO" id="GO:0005829">
    <property type="term" value="C:cytosol"/>
    <property type="evidence" value="ECO:0007669"/>
    <property type="project" value="TreeGrafter"/>
</dbReference>
<comment type="similarity">
    <text evidence="2 10">Belongs to the class-IV pyridoxal-phosphate-dependent aminotransferase family.</text>
</comment>
<dbReference type="InterPro" id="IPR043131">
    <property type="entry name" value="BCAT-like_N"/>
</dbReference>
<evidence type="ECO:0000256" key="8">
    <source>
        <dbReference type="ARBA" id="ARBA00022898"/>
    </source>
</evidence>
<dbReference type="InterPro" id="IPR001544">
    <property type="entry name" value="Aminotrans_IV"/>
</dbReference>
<dbReference type="Proteomes" id="UP000184206">
    <property type="component" value="Unassembled WGS sequence"/>
</dbReference>
<evidence type="ECO:0000256" key="4">
    <source>
        <dbReference type="ARBA" id="ARBA00012874"/>
    </source>
</evidence>
<keyword evidence="7" id="KW-0808">Transferase</keyword>
<dbReference type="GO" id="GO:0046416">
    <property type="term" value="P:D-amino acid metabolic process"/>
    <property type="evidence" value="ECO:0007669"/>
    <property type="project" value="InterPro"/>
</dbReference>
<keyword evidence="8 11" id="KW-0663">Pyridoxal phosphate</keyword>
<accession>A0A1M7AGS8</accession>
<dbReference type="GO" id="GO:0047810">
    <property type="term" value="F:D-alanine-2-oxoglutarate aminotransferase activity"/>
    <property type="evidence" value="ECO:0007669"/>
    <property type="project" value="UniProtKB-EC"/>
</dbReference>
<evidence type="ECO:0000256" key="3">
    <source>
        <dbReference type="ARBA" id="ARBA00011738"/>
    </source>
</evidence>
<organism evidence="13 14">
    <name type="scientific">Lacicoccus alkaliphilus DSM 16010</name>
    <dbReference type="NCBI Taxonomy" id="1123231"/>
    <lineage>
        <taxon>Bacteria</taxon>
        <taxon>Bacillati</taxon>
        <taxon>Bacillota</taxon>
        <taxon>Bacilli</taxon>
        <taxon>Bacillales</taxon>
        <taxon>Salinicoccaceae</taxon>
        <taxon>Lacicoccus</taxon>
    </lineage>
</organism>
<evidence type="ECO:0000256" key="2">
    <source>
        <dbReference type="ARBA" id="ARBA00009320"/>
    </source>
</evidence>